<dbReference type="Pfam" id="PF03765">
    <property type="entry name" value="CRAL_TRIO_N"/>
    <property type="match status" value="1"/>
</dbReference>
<dbReference type="AlphaFoldDB" id="A0A8H3J6G4"/>
<feature type="region of interest" description="Disordered" evidence="1">
    <location>
        <begin position="340"/>
        <end position="359"/>
    </location>
</feature>
<dbReference type="PROSITE" id="PS50191">
    <property type="entry name" value="CRAL_TRIO"/>
    <property type="match status" value="1"/>
</dbReference>
<protein>
    <recommendedName>
        <fullName evidence="2">CRAL-TRIO domain-containing protein</fullName>
    </recommendedName>
</protein>
<dbReference type="InterPro" id="IPR036273">
    <property type="entry name" value="CRAL/TRIO_N_dom_sf"/>
</dbReference>
<organism evidence="3 4">
    <name type="scientific">Imshaugia aleurites</name>
    <dbReference type="NCBI Taxonomy" id="172621"/>
    <lineage>
        <taxon>Eukaryota</taxon>
        <taxon>Fungi</taxon>
        <taxon>Dikarya</taxon>
        <taxon>Ascomycota</taxon>
        <taxon>Pezizomycotina</taxon>
        <taxon>Lecanoromycetes</taxon>
        <taxon>OSLEUM clade</taxon>
        <taxon>Lecanoromycetidae</taxon>
        <taxon>Lecanorales</taxon>
        <taxon>Lecanorineae</taxon>
        <taxon>Parmeliaceae</taxon>
        <taxon>Imshaugia</taxon>
    </lineage>
</organism>
<reference evidence="3" key="1">
    <citation type="submission" date="2021-03" db="EMBL/GenBank/DDBJ databases">
        <authorList>
            <person name="Tagirdzhanova G."/>
        </authorList>
    </citation>
    <scope>NUCLEOTIDE SEQUENCE</scope>
</reference>
<accession>A0A8H3J6G4</accession>
<dbReference type="SUPFAM" id="SSF46938">
    <property type="entry name" value="CRAL/TRIO N-terminal domain"/>
    <property type="match status" value="1"/>
</dbReference>
<dbReference type="SUPFAM" id="SSF52087">
    <property type="entry name" value="CRAL/TRIO domain"/>
    <property type="match status" value="1"/>
</dbReference>
<dbReference type="Gene3D" id="3.40.525.10">
    <property type="entry name" value="CRAL-TRIO lipid binding domain"/>
    <property type="match status" value="1"/>
</dbReference>
<dbReference type="InterPro" id="IPR051026">
    <property type="entry name" value="PI/PC_transfer"/>
</dbReference>
<name>A0A8H3J6G4_9LECA</name>
<dbReference type="OrthoDB" id="30289at2759"/>
<feature type="compositionally biased region" description="Polar residues" evidence="1">
    <location>
        <begin position="343"/>
        <end position="353"/>
    </location>
</feature>
<sequence length="359" mass="40521">MAVEVSVSSAGPEKPTLVSRPSVINEQQAKALAELKELCEKDKVYWPASEIEGHPAEGHNDDRNLLRFLVARSYDPQAAYKQYSASAAWRRKVALVQTYDNTEIQMFEHSELTGLIKQPQWTGRRDRMGTPVMVYVLSEIRPEDLFQIAKEDPELSNIFLPAEYVTNFTQRLCNRVQNNGIIINKSVSIVDFSNVGLRKFWNLRSLLQTASSMATAHYPETVERIFVVGAPYFFPTVWNIVTRWFDPATTKKVFVLSASEATKKLTEFIAPENLPKRFGGLLDWTFPMRPVPDAETKKLIGSLAEEWIEGPIRYLSKPEGDFLVAVGSQDGQLRRETLARIPQDSSTLKGQPSEPAPTT</sequence>
<keyword evidence="4" id="KW-1185">Reference proteome</keyword>
<proteinExistence type="predicted"/>
<dbReference type="EMBL" id="CAJPDT010000146">
    <property type="protein sequence ID" value="CAF9941363.1"/>
    <property type="molecule type" value="Genomic_DNA"/>
</dbReference>
<dbReference type="InterPro" id="IPR001251">
    <property type="entry name" value="CRAL-TRIO_dom"/>
</dbReference>
<dbReference type="SMART" id="SM01100">
    <property type="entry name" value="CRAL_TRIO_N"/>
    <property type="match status" value="1"/>
</dbReference>
<evidence type="ECO:0000259" key="2">
    <source>
        <dbReference type="PROSITE" id="PS50191"/>
    </source>
</evidence>
<comment type="caution">
    <text evidence="3">The sequence shown here is derived from an EMBL/GenBank/DDBJ whole genome shotgun (WGS) entry which is preliminary data.</text>
</comment>
<dbReference type="InterPro" id="IPR036865">
    <property type="entry name" value="CRAL-TRIO_dom_sf"/>
</dbReference>
<feature type="domain" description="CRAL-TRIO" evidence="2">
    <location>
        <begin position="100"/>
        <end position="286"/>
    </location>
</feature>
<dbReference type="PANTHER" id="PTHR45657">
    <property type="entry name" value="CRAL-TRIO DOMAIN-CONTAINING PROTEIN YKL091C-RELATED"/>
    <property type="match status" value="1"/>
</dbReference>
<evidence type="ECO:0000313" key="3">
    <source>
        <dbReference type="EMBL" id="CAF9941363.1"/>
    </source>
</evidence>
<dbReference type="CDD" id="cd00170">
    <property type="entry name" value="SEC14"/>
    <property type="match status" value="1"/>
</dbReference>
<dbReference type="InterPro" id="IPR011074">
    <property type="entry name" value="CRAL/TRIO_N_dom"/>
</dbReference>
<dbReference type="PANTHER" id="PTHR45657:SF3">
    <property type="entry name" value="TRANSPORTER, PUTATIVE (AFU_ORTHOLOGUE AFUA_5G09260)-RELATED"/>
    <property type="match status" value="1"/>
</dbReference>
<dbReference type="Gene3D" id="1.10.8.20">
    <property type="entry name" value="N-terminal domain of phosphatidylinositol transfer protein sec14p"/>
    <property type="match status" value="1"/>
</dbReference>
<gene>
    <name evidence="3" type="ORF">IMSHALPRED_002543</name>
</gene>
<evidence type="ECO:0000256" key="1">
    <source>
        <dbReference type="SAM" id="MobiDB-lite"/>
    </source>
</evidence>
<dbReference type="Proteomes" id="UP000664534">
    <property type="component" value="Unassembled WGS sequence"/>
</dbReference>
<dbReference type="Pfam" id="PF00650">
    <property type="entry name" value="CRAL_TRIO"/>
    <property type="match status" value="1"/>
</dbReference>
<dbReference type="SMART" id="SM00516">
    <property type="entry name" value="SEC14"/>
    <property type="match status" value="1"/>
</dbReference>
<evidence type="ECO:0000313" key="4">
    <source>
        <dbReference type="Proteomes" id="UP000664534"/>
    </source>
</evidence>